<keyword evidence="6" id="KW-1185">Reference proteome</keyword>
<dbReference type="GO" id="GO:0016787">
    <property type="term" value="F:hydrolase activity"/>
    <property type="evidence" value="ECO:0007669"/>
    <property type="project" value="UniProtKB-KW"/>
</dbReference>
<keyword evidence="3" id="KW-0378">Hydrolase</keyword>
<comment type="caution">
    <text evidence="5">The sequence shown here is derived from an EMBL/GenBank/DDBJ whole genome shotgun (WGS) entry which is preliminary data.</text>
</comment>
<accession>A0ABD3I2Y9</accession>
<dbReference type="PANTHER" id="PTHR31835">
    <property type="entry name" value="URIDINE DIPHOSPHATE GLUCOSE PYROPHOSPHATASE"/>
    <property type="match status" value="1"/>
</dbReference>
<comment type="cofactor">
    <cofactor evidence="1">
        <name>Mg(2+)</name>
        <dbReference type="ChEBI" id="CHEBI:18420"/>
    </cofactor>
</comment>
<gene>
    <name evidence="5" type="ORF">R1sor_012146</name>
</gene>
<dbReference type="EMBL" id="JBJQOH010000002">
    <property type="protein sequence ID" value="KAL3698070.1"/>
    <property type="molecule type" value="Genomic_DNA"/>
</dbReference>
<dbReference type="GO" id="GO:0046872">
    <property type="term" value="F:metal ion binding"/>
    <property type="evidence" value="ECO:0007669"/>
    <property type="project" value="UniProtKB-KW"/>
</dbReference>
<organism evidence="5 6">
    <name type="scientific">Riccia sorocarpa</name>
    <dbReference type="NCBI Taxonomy" id="122646"/>
    <lineage>
        <taxon>Eukaryota</taxon>
        <taxon>Viridiplantae</taxon>
        <taxon>Streptophyta</taxon>
        <taxon>Embryophyta</taxon>
        <taxon>Marchantiophyta</taxon>
        <taxon>Marchantiopsida</taxon>
        <taxon>Marchantiidae</taxon>
        <taxon>Marchantiales</taxon>
        <taxon>Ricciaceae</taxon>
        <taxon>Riccia</taxon>
    </lineage>
</organism>
<sequence>MESMPADEQSVISISPAANGVFVQGDGFVSQPQSEVSGTDFDLLLFCSMPLDRSQLSVDFSSAYDRQAHPDPELEQAINKIWDQRVAAQPSLFNGTKFRVSEVGRSDLRLLAVYFPYGGFRRVQDPESKLPTKVSLCLGLTDHRTFVGTNLSSNWPAFLVPSEDDVEKCKHTADPLGNAAIVETADLQIVVLQRSADASLREVVEETGIPASSLSDPLFIGCSRRRQNVRPATFFYLKTALTSAQVLSNYQHAEHSYESTALYTLTPEELVEAAKRMPGCHRGGAALYQLLREYGSKPWLVTPP</sequence>
<evidence type="ECO:0000256" key="1">
    <source>
        <dbReference type="ARBA" id="ARBA00001946"/>
    </source>
</evidence>
<keyword evidence="4" id="KW-0460">Magnesium</keyword>
<evidence type="ECO:0000256" key="2">
    <source>
        <dbReference type="ARBA" id="ARBA00022723"/>
    </source>
</evidence>
<proteinExistence type="predicted"/>
<evidence type="ECO:0000256" key="3">
    <source>
        <dbReference type="ARBA" id="ARBA00022801"/>
    </source>
</evidence>
<dbReference type="AlphaFoldDB" id="A0ABD3I2Y9"/>
<reference evidence="5 6" key="1">
    <citation type="submission" date="2024-09" db="EMBL/GenBank/DDBJ databases">
        <title>Chromosome-scale assembly of Riccia sorocarpa.</title>
        <authorList>
            <person name="Paukszto L."/>
        </authorList>
    </citation>
    <scope>NUCLEOTIDE SEQUENCE [LARGE SCALE GENOMIC DNA]</scope>
    <source>
        <strain evidence="5">LP-2024</strain>
        <tissue evidence="5">Aerial parts of the thallus</tissue>
    </source>
</reference>
<dbReference type="PANTHER" id="PTHR31835:SF1">
    <property type="entry name" value="URIDINE DIPHOSPHATE GLUCOSE PYROPHOSPHATASE NUDT22"/>
    <property type="match status" value="1"/>
</dbReference>
<dbReference type="Proteomes" id="UP001633002">
    <property type="component" value="Unassembled WGS sequence"/>
</dbReference>
<protein>
    <recommendedName>
        <fullName evidence="7">Nudix hydrolase domain-containing protein</fullName>
    </recommendedName>
</protein>
<evidence type="ECO:0000313" key="6">
    <source>
        <dbReference type="Proteomes" id="UP001633002"/>
    </source>
</evidence>
<evidence type="ECO:0000313" key="5">
    <source>
        <dbReference type="EMBL" id="KAL3698070.1"/>
    </source>
</evidence>
<dbReference type="InterPro" id="IPR055295">
    <property type="entry name" value="NUDT22/NUDT9-like"/>
</dbReference>
<evidence type="ECO:0008006" key="7">
    <source>
        <dbReference type="Google" id="ProtNLM"/>
    </source>
</evidence>
<evidence type="ECO:0000256" key="4">
    <source>
        <dbReference type="ARBA" id="ARBA00022842"/>
    </source>
</evidence>
<name>A0ABD3I2Y9_9MARC</name>
<keyword evidence="2" id="KW-0479">Metal-binding</keyword>